<sequence length="98" mass="11020">MGAVGLEEKKTGKVHGLTIKERKYGKLTGVQDIHSFNENEILLQTEAGKVQIKGEQLHVKSLDLEKGEAEIEGKVNSVSYLTKNAQKKEEPLLKRMFR</sequence>
<dbReference type="InterPro" id="IPR012504">
    <property type="entry name" value="Spore_YabP"/>
</dbReference>
<dbReference type="PIRSF" id="PIRSF011576">
    <property type="entry name" value="YabP"/>
    <property type="match status" value="1"/>
</dbReference>
<dbReference type="EMBL" id="QRHZ01000006">
    <property type="protein sequence ID" value="RHG16399.1"/>
    <property type="molecule type" value="Genomic_DNA"/>
</dbReference>
<proteinExistence type="predicted"/>
<dbReference type="AlphaFoldDB" id="A0A395X8K1"/>
<dbReference type="Proteomes" id="UP000284220">
    <property type="component" value="Unassembled WGS sequence"/>
</dbReference>
<evidence type="ECO:0000313" key="4">
    <source>
        <dbReference type="Proteomes" id="UP000265828"/>
    </source>
</evidence>
<dbReference type="Proteomes" id="UP000283585">
    <property type="component" value="Unassembled WGS sequence"/>
</dbReference>
<dbReference type="InterPro" id="IPR022476">
    <property type="entry name" value="Spore_YabP/YqfC"/>
</dbReference>
<dbReference type="EMBL" id="QRSS01000004">
    <property type="protein sequence ID" value="RGQ06478.1"/>
    <property type="molecule type" value="Genomic_DNA"/>
</dbReference>
<reference evidence="4 5" key="1">
    <citation type="submission" date="2018-08" db="EMBL/GenBank/DDBJ databases">
        <title>A genome reference for cultivated species of the human gut microbiota.</title>
        <authorList>
            <person name="Zou Y."/>
            <person name="Xue W."/>
            <person name="Luo G."/>
        </authorList>
    </citation>
    <scope>NUCLEOTIDE SEQUENCE [LARGE SCALE GENOMIC DNA]</scope>
    <source>
        <strain evidence="2 4">AF14-23</strain>
        <strain evidence="1 5">AF29-2BH</strain>
        <strain evidence="3 6">AM22-9LB</strain>
    </source>
</reference>
<dbReference type="Gene3D" id="2.60.40.2000">
    <property type="match status" value="1"/>
</dbReference>
<dbReference type="NCBIfam" id="TIGR02892">
    <property type="entry name" value="spore_yabP"/>
    <property type="match status" value="1"/>
</dbReference>
<dbReference type="EMBL" id="QRZI01000006">
    <property type="protein sequence ID" value="RGV63470.1"/>
    <property type="molecule type" value="Genomic_DNA"/>
</dbReference>
<dbReference type="InterPro" id="IPR038705">
    <property type="entry name" value="YabP_sf"/>
</dbReference>
<evidence type="ECO:0000313" key="5">
    <source>
        <dbReference type="Proteomes" id="UP000283585"/>
    </source>
</evidence>
<dbReference type="Pfam" id="PF07873">
    <property type="entry name" value="YabP"/>
    <property type="match status" value="1"/>
</dbReference>
<protein>
    <submittedName>
        <fullName evidence="2">Sporulation protein YabP</fullName>
    </submittedName>
</protein>
<evidence type="ECO:0000313" key="1">
    <source>
        <dbReference type="EMBL" id="RGQ06478.1"/>
    </source>
</evidence>
<accession>A0A395X8K1</accession>
<dbReference type="GO" id="GO:0030435">
    <property type="term" value="P:sporulation resulting in formation of a cellular spore"/>
    <property type="evidence" value="ECO:0007669"/>
    <property type="project" value="InterPro"/>
</dbReference>
<organism evidence="2 4">
    <name type="scientific">Blautia obeum</name>
    <dbReference type="NCBI Taxonomy" id="40520"/>
    <lineage>
        <taxon>Bacteria</taxon>
        <taxon>Bacillati</taxon>
        <taxon>Bacillota</taxon>
        <taxon>Clostridia</taxon>
        <taxon>Lachnospirales</taxon>
        <taxon>Lachnospiraceae</taxon>
        <taxon>Blautia</taxon>
    </lineage>
</organism>
<dbReference type="Proteomes" id="UP000265828">
    <property type="component" value="Unassembled WGS sequence"/>
</dbReference>
<gene>
    <name evidence="2" type="primary">yabP</name>
    <name evidence="3" type="ORF">DW272_12185</name>
    <name evidence="2" type="ORF">DWW07_10160</name>
    <name evidence="1" type="ORF">DWZ12_04635</name>
</gene>
<evidence type="ECO:0000313" key="2">
    <source>
        <dbReference type="EMBL" id="RGV63470.1"/>
    </source>
</evidence>
<name>A0A395X8K1_9FIRM</name>
<evidence type="ECO:0000313" key="3">
    <source>
        <dbReference type="EMBL" id="RHG16399.1"/>
    </source>
</evidence>
<evidence type="ECO:0000313" key="6">
    <source>
        <dbReference type="Proteomes" id="UP000284220"/>
    </source>
</evidence>
<comment type="caution">
    <text evidence="2">The sequence shown here is derived from an EMBL/GenBank/DDBJ whole genome shotgun (WGS) entry which is preliminary data.</text>
</comment>